<proteinExistence type="predicted"/>
<sequence>MSKSIFGPESWLAHANFGAILPELHKRTFSNFFLSFCKIFLDLVRPFLDLVRPRVVCVWFNKSTCYGLCIWMLIRRGSHMQLPVSVQCIFSFLVYPSRAIRNQRPSLPFHVPP</sequence>
<gene>
    <name evidence="1" type="ORF">LITE_LOCUS50866</name>
</gene>
<dbReference type="Proteomes" id="UP001154282">
    <property type="component" value="Unassembled WGS sequence"/>
</dbReference>
<dbReference type="AlphaFoldDB" id="A0AAV0S0Y0"/>
<keyword evidence="2" id="KW-1185">Reference proteome</keyword>
<dbReference type="EMBL" id="CAMGYJ010000011">
    <property type="protein sequence ID" value="CAI0626465.1"/>
    <property type="molecule type" value="Genomic_DNA"/>
</dbReference>
<organism evidence="1 2">
    <name type="scientific">Linum tenue</name>
    <dbReference type="NCBI Taxonomy" id="586396"/>
    <lineage>
        <taxon>Eukaryota</taxon>
        <taxon>Viridiplantae</taxon>
        <taxon>Streptophyta</taxon>
        <taxon>Embryophyta</taxon>
        <taxon>Tracheophyta</taxon>
        <taxon>Spermatophyta</taxon>
        <taxon>Magnoliopsida</taxon>
        <taxon>eudicotyledons</taxon>
        <taxon>Gunneridae</taxon>
        <taxon>Pentapetalae</taxon>
        <taxon>rosids</taxon>
        <taxon>fabids</taxon>
        <taxon>Malpighiales</taxon>
        <taxon>Linaceae</taxon>
        <taxon>Linum</taxon>
    </lineage>
</organism>
<comment type="caution">
    <text evidence="1">The sequence shown here is derived from an EMBL/GenBank/DDBJ whole genome shotgun (WGS) entry which is preliminary data.</text>
</comment>
<protein>
    <submittedName>
        <fullName evidence="1">Uncharacterized protein</fullName>
    </submittedName>
</protein>
<accession>A0AAV0S0Y0</accession>
<name>A0AAV0S0Y0_9ROSI</name>
<reference evidence="1" key="1">
    <citation type="submission" date="2022-08" db="EMBL/GenBank/DDBJ databases">
        <authorList>
            <person name="Gutierrez-Valencia J."/>
        </authorList>
    </citation>
    <scope>NUCLEOTIDE SEQUENCE</scope>
</reference>
<evidence type="ECO:0000313" key="1">
    <source>
        <dbReference type="EMBL" id="CAI0626465.1"/>
    </source>
</evidence>
<evidence type="ECO:0000313" key="2">
    <source>
        <dbReference type="Proteomes" id="UP001154282"/>
    </source>
</evidence>